<dbReference type="EMBL" id="JAAMPA010000001">
    <property type="protein sequence ID" value="NIH66357.1"/>
    <property type="molecule type" value="Genomic_DNA"/>
</dbReference>
<dbReference type="Proteomes" id="UP000648663">
    <property type="component" value="Unassembled WGS sequence"/>
</dbReference>
<name>A0A846LFG9_9ACTN</name>
<evidence type="ECO:0008006" key="5">
    <source>
        <dbReference type="Google" id="ProtNLM"/>
    </source>
</evidence>
<dbReference type="SUPFAM" id="SSF56059">
    <property type="entry name" value="Glutathione synthetase ATP-binding domain-like"/>
    <property type="match status" value="1"/>
</dbReference>
<comment type="caution">
    <text evidence="2">The sequence shown here is derived from an EMBL/GenBank/DDBJ whole genome shotgun (WGS) entry which is preliminary data.</text>
</comment>
<evidence type="ECO:0000313" key="4">
    <source>
        <dbReference type="Proteomes" id="UP000648663"/>
    </source>
</evidence>
<sequence>MARAPFPRLDPQRLVPVQLRRARKFYLRHGRLPPLVDFETFNDKVQWRVTRDRRELLRLTCDKLAMKEHAARLAPDLTRTPETYWFGTDVAELRDVDLPENWVLKPNHASQRVVISGGPADVDALAAEVEGWVSEPYWRRSGEWAYRTARPGLLVEEFIGTPGEVPADLKLFVFDGVPRAVAVHSRDGNVHRARYYTPDWEPLPWNGGYAPGPDTARPERLEDMLKAASLLAADFDMMRVDFYEHDGVLWFGELTPYPAAGLARYEPELDRLLGSWWELPVSGKRRLLRLR</sequence>
<protein>
    <recommendedName>
        <fullName evidence="5">TupA-like ATPgrasp</fullName>
    </recommendedName>
</protein>
<reference evidence="1" key="1">
    <citation type="journal article" date="2014" name="Int. J. Syst. Evol. Microbiol.">
        <title>Complete genome of a new Firmicutes species belonging to the dominant human colonic microbiota ('Ruminococcus bicirculans') reveals two chromosomes and a selective capacity to utilize plant glucans.</title>
        <authorList>
            <consortium name="NISC Comparative Sequencing Program"/>
            <person name="Wegmann U."/>
            <person name="Louis P."/>
            <person name="Goesmann A."/>
            <person name="Henrissat B."/>
            <person name="Duncan S.H."/>
            <person name="Flint H.J."/>
        </authorList>
    </citation>
    <scope>NUCLEOTIDE SEQUENCE</scope>
    <source>
        <strain evidence="1">CGMCC 4.5581</strain>
    </source>
</reference>
<gene>
    <name evidence="2" type="ORF">FB380_000803</name>
    <name evidence="1" type="ORF">GCM10011589_19020</name>
</gene>
<accession>A0A846LFG9</accession>
<evidence type="ECO:0000313" key="3">
    <source>
        <dbReference type="Proteomes" id="UP000552836"/>
    </source>
</evidence>
<reference evidence="4" key="2">
    <citation type="journal article" date="2019" name="Int. J. Syst. Evol. Microbiol.">
        <title>The Global Catalogue of Microorganisms (GCM) 10K type strain sequencing project: providing services to taxonomists for standard genome sequencing and annotation.</title>
        <authorList>
            <consortium name="The Broad Institute Genomics Platform"/>
            <consortium name="The Broad Institute Genome Sequencing Center for Infectious Disease"/>
            <person name="Wu L."/>
            <person name="Ma J."/>
        </authorList>
    </citation>
    <scope>NUCLEOTIDE SEQUENCE [LARGE SCALE GENOMIC DNA]</scope>
    <source>
        <strain evidence="4">CGMCC 4.5581</strain>
    </source>
</reference>
<organism evidence="2 3">
    <name type="scientific">Modestobacter marinus</name>
    <dbReference type="NCBI Taxonomy" id="477641"/>
    <lineage>
        <taxon>Bacteria</taxon>
        <taxon>Bacillati</taxon>
        <taxon>Actinomycetota</taxon>
        <taxon>Actinomycetes</taxon>
        <taxon>Geodermatophilales</taxon>
        <taxon>Geodermatophilaceae</taxon>
        <taxon>Modestobacter</taxon>
    </lineage>
</organism>
<reference evidence="1" key="4">
    <citation type="submission" date="2024-05" db="EMBL/GenBank/DDBJ databases">
        <authorList>
            <person name="Sun Q."/>
            <person name="Zhou Y."/>
        </authorList>
    </citation>
    <scope>NUCLEOTIDE SEQUENCE</scope>
    <source>
        <strain evidence="1">CGMCC 4.5581</strain>
    </source>
</reference>
<dbReference type="EMBL" id="BMMI01000003">
    <property type="protein sequence ID" value="GGL62998.1"/>
    <property type="molecule type" value="Genomic_DNA"/>
</dbReference>
<dbReference type="RefSeq" id="WP_166753955.1">
    <property type="nucleotide sequence ID" value="NZ_BAABJU010000010.1"/>
</dbReference>
<proteinExistence type="predicted"/>
<evidence type="ECO:0000313" key="2">
    <source>
        <dbReference type="EMBL" id="NIH66357.1"/>
    </source>
</evidence>
<dbReference type="InterPro" id="IPR029465">
    <property type="entry name" value="ATPgrasp_TupA"/>
</dbReference>
<reference evidence="2 3" key="3">
    <citation type="submission" date="2020-02" db="EMBL/GenBank/DDBJ databases">
        <title>Sequencing the genomes of 1000 actinobacteria strains.</title>
        <authorList>
            <person name="Klenk H.-P."/>
        </authorList>
    </citation>
    <scope>NUCLEOTIDE SEQUENCE [LARGE SCALE GENOMIC DNA]</scope>
    <source>
        <strain evidence="2 3">DSM 45201</strain>
    </source>
</reference>
<keyword evidence="4" id="KW-1185">Reference proteome</keyword>
<dbReference type="AlphaFoldDB" id="A0A846LFG9"/>
<evidence type="ECO:0000313" key="1">
    <source>
        <dbReference type="EMBL" id="GGL62998.1"/>
    </source>
</evidence>
<dbReference type="Pfam" id="PF14305">
    <property type="entry name" value="ATPgrasp_TupA"/>
    <property type="match status" value="1"/>
</dbReference>
<dbReference type="Proteomes" id="UP000552836">
    <property type="component" value="Unassembled WGS sequence"/>
</dbReference>